<dbReference type="EMBL" id="JAGFNK010000294">
    <property type="protein sequence ID" value="KAI9453675.1"/>
    <property type="molecule type" value="Genomic_DNA"/>
</dbReference>
<protein>
    <submittedName>
        <fullName evidence="1">Uncharacterized protein</fullName>
    </submittedName>
</protein>
<gene>
    <name evidence="1" type="ORF">F5148DRAFT_459316</name>
</gene>
<evidence type="ECO:0000313" key="2">
    <source>
        <dbReference type="Proteomes" id="UP001207468"/>
    </source>
</evidence>
<proteinExistence type="predicted"/>
<sequence>MRSAAFLVVVVAVVAALDAVAKPSHPDIAAFRLLRHPGPDLHLHPRGGGLGIDPTQVPPQCQSTCTPVLDTLFVRTSPHNPALSLLASGARPLTAPPRRRRRRRPTFIPQNCTTVECSCTQANYDALAACLGCIPPTTPGFPSGNDYLTMFLYGCNASNVTLNTGGPAPASVTATPTGAQVSTSAASEAQVSASGTAAAAAAASTSGASGTKAQTGSAAVLDRHAFWALGSSAVVVVVAAVMGV</sequence>
<dbReference type="Proteomes" id="UP001207468">
    <property type="component" value="Unassembled WGS sequence"/>
</dbReference>
<reference evidence="1" key="1">
    <citation type="submission" date="2021-03" db="EMBL/GenBank/DDBJ databases">
        <title>Evolutionary priming and transition to the ectomycorrhizal habit in an iconic lineage of mushroom-forming fungi: is preadaptation a requirement?</title>
        <authorList>
            <consortium name="DOE Joint Genome Institute"/>
            <person name="Looney B.P."/>
            <person name="Miyauchi S."/>
            <person name="Morin E."/>
            <person name="Drula E."/>
            <person name="Courty P.E."/>
            <person name="Chicoki N."/>
            <person name="Fauchery L."/>
            <person name="Kohler A."/>
            <person name="Kuo A."/>
            <person name="LaButti K."/>
            <person name="Pangilinan J."/>
            <person name="Lipzen A."/>
            <person name="Riley R."/>
            <person name="Andreopoulos W."/>
            <person name="He G."/>
            <person name="Johnson J."/>
            <person name="Barry K.W."/>
            <person name="Grigoriev I.V."/>
            <person name="Nagy L."/>
            <person name="Hibbett D."/>
            <person name="Henrissat B."/>
            <person name="Matheny P.B."/>
            <person name="Labbe J."/>
            <person name="Martin A.F."/>
        </authorList>
    </citation>
    <scope>NUCLEOTIDE SEQUENCE</scope>
    <source>
        <strain evidence="1">BPL698</strain>
    </source>
</reference>
<comment type="caution">
    <text evidence="1">The sequence shown here is derived from an EMBL/GenBank/DDBJ whole genome shotgun (WGS) entry which is preliminary data.</text>
</comment>
<evidence type="ECO:0000313" key="1">
    <source>
        <dbReference type="EMBL" id="KAI9453675.1"/>
    </source>
</evidence>
<name>A0ACC0TYJ0_9AGAM</name>
<keyword evidence="2" id="KW-1185">Reference proteome</keyword>
<organism evidence="1 2">
    <name type="scientific">Russula earlei</name>
    <dbReference type="NCBI Taxonomy" id="71964"/>
    <lineage>
        <taxon>Eukaryota</taxon>
        <taxon>Fungi</taxon>
        <taxon>Dikarya</taxon>
        <taxon>Basidiomycota</taxon>
        <taxon>Agaricomycotina</taxon>
        <taxon>Agaricomycetes</taxon>
        <taxon>Russulales</taxon>
        <taxon>Russulaceae</taxon>
        <taxon>Russula</taxon>
    </lineage>
</organism>
<accession>A0ACC0TYJ0</accession>